<dbReference type="InterPro" id="IPR000014">
    <property type="entry name" value="PAS"/>
</dbReference>
<dbReference type="FunFam" id="3.30.70.270:FF:000001">
    <property type="entry name" value="Diguanylate cyclase domain protein"/>
    <property type="match status" value="1"/>
</dbReference>
<dbReference type="CDD" id="cd00130">
    <property type="entry name" value="PAS"/>
    <property type="match status" value="1"/>
</dbReference>
<evidence type="ECO:0000313" key="4">
    <source>
        <dbReference type="EMBL" id="ENO89145.1"/>
    </source>
</evidence>
<evidence type="ECO:0000259" key="2">
    <source>
        <dbReference type="PROSITE" id="PS50112"/>
    </source>
</evidence>
<dbReference type="InterPro" id="IPR000160">
    <property type="entry name" value="GGDEF_dom"/>
</dbReference>
<dbReference type="InterPro" id="IPR029787">
    <property type="entry name" value="Nucleotide_cyclase"/>
</dbReference>
<sequence length="589" mass="64522">MTFEPLLAVARDDAVRHRRGLVFVYLMASLIFGGLLWAELLRVDEAFMAAARERGQTVFRLVEITREWNTHHGGVYVPVTDEMQPNPYLVHPRRDLITSDGRPLTMVNPAFMTRQIAEISERTDGVRLHITSLRPVRPANQPDAWEAEALEAFESGVPERLALVDEERGPVHRYMAPLRVAESCLPCHAGNEYRVGDVHGGISVTMPAGPLLALRDAQRQRVAGLFLLAFVLSAGSIHYLLAAARRHVGSIARINAEQERLIAQRTGELAASNAGLAREIAQRLRDQRRLAASEARYRAVFDSTAEGIMLIDDEMRVLQVNPAFTRITGYEEDEVRGRGLELLGAGRHDQAFFDAIRRMLADTGRWQGEVWNRRKSGDAYVQWMSITRASLPGEAAAFVATLTDITLRKEAEQRMQYRADHDALTGLPNRALFQDRLDAALASAHRNGGQFAVLFIDLDRFKAVNDSLGHPAGDALLVEAGARILGCVRESDTVARFGGDEFAAILPDAGGVEDAREVAQRICAALAEPFMLQQGRAQVAGSVGIALSPMHGSDRAGLESRADQALYAAKRAGGGRWCVYAGAVQAGGA</sequence>
<feature type="transmembrane region" description="Helical" evidence="1">
    <location>
        <begin position="20"/>
        <end position="38"/>
    </location>
</feature>
<proteinExistence type="predicted"/>
<evidence type="ECO:0000313" key="5">
    <source>
        <dbReference type="Proteomes" id="UP000013232"/>
    </source>
</evidence>
<evidence type="ECO:0000259" key="3">
    <source>
        <dbReference type="PROSITE" id="PS50887"/>
    </source>
</evidence>
<evidence type="ECO:0000256" key="1">
    <source>
        <dbReference type="SAM" id="Phobius"/>
    </source>
</evidence>
<keyword evidence="5" id="KW-1185">Reference proteome</keyword>
<accession>N6YC88</accession>
<dbReference type="AlphaFoldDB" id="N6YC88"/>
<dbReference type="eggNOG" id="COG2199">
    <property type="taxonomic scope" value="Bacteria"/>
</dbReference>
<dbReference type="RefSeq" id="WP_004336303.1">
    <property type="nucleotide sequence ID" value="NZ_AMXE01000020.1"/>
</dbReference>
<dbReference type="Pfam" id="PF13426">
    <property type="entry name" value="PAS_9"/>
    <property type="match status" value="1"/>
</dbReference>
<organism evidence="4 5">
    <name type="scientific">Thauera linaloolentis (strain DSM 12138 / JCM 21573 / CCUG 41526 / CIP 105981 / IAM 15112 / NBRC 102519 / 47Lol)</name>
    <dbReference type="NCBI Taxonomy" id="1123367"/>
    <lineage>
        <taxon>Bacteria</taxon>
        <taxon>Pseudomonadati</taxon>
        <taxon>Pseudomonadota</taxon>
        <taxon>Betaproteobacteria</taxon>
        <taxon>Rhodocyclales</taxon>
        <taxon>Zoogloeaceae</taxon>
        <taxon>Thauera</taxon>
    </lineage>
</organism>
<dbReference type="SMART" id="SM00091">
    <property type="entry name" value="PAS"/>
    <property type="match status" value="1"/>
</dbReference>
<dbReference type="STRING" id="1123367.GCA_000621305_01614"/>
<dbReference type="NCBIfam" id="TIGR00254">
    <property type="entry name" value="GGDEF"/>
    <property type="match status" value="1"/>
</dbReference>
<keyword evidence="1" id="KW-0812">Transmembrane</keyword>
<dbReference type="SUPFAM" id="SSF55785">
    <property type="entry name" value="PYP-like sensor domain (PAS domain)"/>
    <property type="match status" value="1"/>
</dbReference>
<dbReference type="Gene3D" id="3.30.450.20">
    <property type="entry name" value="PAS domain"/>
    <property type="match status" value="1"/>
</dbReference>
<feature type="transmembrane region" description="Helical" evidence="1">
    <location>
        <begin position="222"/>
        <end position="241"/>
    </location>
</feature>
<dbReference type="InterPro" id="IPR052163">
    <property type="entry name" value="DGC-Regulatory_Protein"/>
</dbReference>
<dbReference type="Proteomes" id="UP000013232">
    <property type="component" value="Unassembled WGS sequence"/>
</dbReference>
<dbReference type="Pfam" id="PF11845">
    <property type="entry name" value="Tll0287-like"/>
    <property type="match status" value="1"/>
</dbReference>
<dbReference type="OrthoDB" id="8526884at2"/>
<gene>
    <name evidence="4" type="ORF">C666_07700</name>
</gene>
<dbReference type="GO" id="GO:0003824">
    <property type="term" value="F:catalytic activity"/>
    <property type="evidence" value="ECO:0007669"/>
    <property type="project" value="UniProtKB-ARBA"/>
</dbReference>
<reference evidence="4 5" key="1">
    <citation type="submission" date="2012-09" db="EMBL/GenBank/DDBJ databases">
        <title>Draft Genome Sequences of 6 Strains from Genus Thauera.</title>
        <authorList>
            <person name="Liu B."/>
            <person name="Shapleigh J.P."/>
            <person name="Frostegard A.H."/>
        </authorList>
    </citation>
    <scope>NUCLEOTIDE SEQUENCE [LARGE SCALE GENOMIC DNA]</scope>
    <source>
        <strain evidence="5">47Lol / DSM 12138</strain>
    </source>
</reference>
<dbReference type="Pfam" id="PF00990">
    <property type="entry name" value="GGDEF"/>
    <property type="match status" value="1"/>
</dbReference>
<dbReference type="PROSITE" id="PS50887">
    <property type="entry name" value="GGDEF"/>
    <property type="match status" value="1"/>
</dbReference>
<dbReference type="InterPro" id="IPR021796">
    <property type="entry name" value="Tll0287-like_dom"/>
</dbReference>
<dbReference type="SUPFAM" id="SSF55073">
    <property type="entry name" value="Nucleotide cyclase"/>
    <property type="match status" value="1"/>
</dbReference>
<dbReference type="NCBIfam" id="TIGR00229">
    <property type="entry name" value="sensory_box"/>
    <property type="match status" value="1"/>
</dbReference>
<dbReference type="PANTHER" id="PTHR46663">
    <property type="entry name" value="DIGUANYLATE CYCLASE DGCT-RELATED"/>
    <property type="match status" value="1"/>
</dbReference>
<comment type="caution">
    <text evidence="4">The sequence shown here is derived from an EMBL/GenBank/DDBJ whole genome shotgun (WGS) entry which is preliminary data.</text>
</comment>
<protein>
    <submittedName>
        <fullName evidence="4">PAS/PAC sensor-containing diguanylate cyclase</fullName>
    </submittedName>
</protein>
<dbReference type="InterPro" id="IPR035965">
    <property type="entry name" value="PAS-like_dom_sf"/>
</dbReference>
<dbReference type="PROSITE" id="PS50112">
    <property type="entry name" value="PAS"/>
    <property type="match status" value="1"/>
</dbReference>
<keyword evidence="1" id="KW-0472">Membrane</keyword>
<name>N6YC88_THAL4</name>
<feature type="domain" description="GGDEF" evidence="3">
    <location>
        <begin position="449"/>
        <end position="582"/>
    </location>
</feature>
<dbReference type="InterPro" id="IPR043128">
    <property type="entry name" value="Rev_trsase/Diguanyl_cyclase"/>
</dbReference>
<dbReference type="EMBL" id="AMXE01000020">
    <property type="protein sequence ID" value="ENO89145.1"/>
    <property type="molecule type" value="Genomic_DNA"/>
</dbReference>
<dbReference type="Gene3D" id="3.30.70.270">
    <property type="match status" value="1"/>
</dbReference>
<feature type="domain" description="PAS" evidence="2">
    <location>
        <begin position="293"/>
        <end position="343"/>
    </location>
</feature>
<dbReference type="PANTHER" id="PTHR46663:SF3">
    <property type="entry name" value="SLL0267 PROTEIN"/>
    <property type="match status" value="1"/>
</dbReference>
<dbReference type="CDD" id="cd01949">
    <property type="entry name" value="GGDEF"/>
    <property type="match status" value="1"/>
</dbReference>
<keyword evidence="1" id="KW-1133">Transmembrane helix</keyword>
<dbReference type="SMART" id="SM00267">
    <property type="entry name" value="GGDEF"/>
    <property type="match status" value="1"/>
</dbReference>